<dbReference type="Proteomes" id="UP000441717">
    <property type="component" value="Unassembled WGS sequence"/>
</dbReference>
<feature type="domain" description="UspA" evidence="1">
    <location>
        <begin position="23"/>
        <end position="78"/>
    </location>
</feature>
<dbReference type="AlphaFoldDB" id="A0A6N7IL72"/>
<dbReference type="InterPro" id="IPR014729">
    <property type="entry name" value="Rossmann-like_a/b/a_fold"/>
</dbReference>
<dbReference type="Gene3D" id="3.40.50.620">
    <property type="entry name" value="HUPs"/>
    <property type="match status" value="1"/>
</dbReference>
<name>A0A6N7IL72_9FIRM</name>
<dbReference type="RefSeq" id="WP_152944612.1">
    <property type="nucleotide sequence ID" value="NZ_WHYR01000001.1"/>
</dbReference>
<keyword evidence="3" id="KW-1185">Reference proteome</keyword>
<reference evidence="2 3" key="1">
    <citation type="submission" date="2019-10" db="EMBL/GenBank/DDBJ databases">
        <title>Comparative genomics of sulfur disproportionating microorganisms.</title>
        <authorList>
            <person name="Ward L.M."/>
            <person name="Bertran E."/>
            <person name="Johnston D."/>
        </authorList>
    </citation>
    <scope>NUCLEOTIDE SEQUENCE [LARGE SCALE GENOMIC DNA]</scope>
    <source>
        <strain evidence="2 3">DSM 14055</strain>
    </source>
</reference>
<dbReference type="Pfam" id="PF00582">
    <property type="entry name" value="Usp"/>
    <property type="match status" value="1"/>
</dbReference>
<organism evidence="2 3">
    <name type="scientific">Desulfofundulus thermobenzoicus</name>
    <dbReference type="NCBI Taxonomy" id="29376"/>
    <lineage>
        <taxon>Bacteria</taxon>
        <taxon>Bacillati</taxon>
        <taxon>Bacillota</taxon>
        <taxon>Clostridia</taxon>
        <taxon>Eubacteriales</taxon>
        <taxon>Peptococcaceae</taxon>
        <taxon>Desulfofundulus</taxon>
    </lineage>
</organism>
<accession>A0A6N7IL72</accession>
<sequence length="93" mass="10260">MISELAEQLLRGYQLEVASIFIDRIILAVDGSAPAVGATKYAVALARCHGAKIMAVFVDSDGEEAVVPDDQLQEKDLRIKLHPLTRRQGDFFF</sequence>
<comment type="caution">
    <text evidence="2">The sequence shown here is derived from an EMBL/GenBank/DDBJ whole genome shotgun (WGS) entry which is preliminary data.</text>
</comment>
<proteinExistence type="predicted"/>
<evidence type="ECO:0000313" key="2">
    <source>
        <dbReference type="EMBL" id="MQL50691.1"/>
    </source>
</evidence>
<protein>
    <recommendedName>
        <fullName evidence="1">UspA domain-containing protein</fullName>
    </recommendedName>
</protein>
<dbReference type="EMBL" id="WHYR01000001">
    <property type="protein sequence ID" value="MQL50691.1"/>
    <property type="molecule type" value="Genomic_DNA"/>
</dbReference>
<dbReference type="OrthoDB" id="9794782at2"/>
<dbReference type="InterPro" id="IPR006016">
    <property type="entry name" value="UspA"/>
</dbReference>
<evidence type="ECO:0000313" key="3">
    <source>
        <dbReference type="Proteomes" id="UP000441717"/>
    </source>
</evidence>
<gene>
    <name evidence="2" type="ORF">GFC01_00015</name>
</gene>
<evidence type="ECO:0000259" key="1">
    <source>
        <dbReference type="Pfam" id="PF00582"/>
    </source>
</evidence>
<dbReference type="SUPFAM" id="SSF52402">
    <property type="entry name" value="Adenine nucleotide alpha hydrolases-like"/>
    <property type="match status" value="1"/>
</dbReference>